<evidence type="ECO:0008006" key="10">
    <source>
        <dbReference type="Google" id="ProtNLM"/>
    </source>
</evidence>
<name>A0A7S2W0R9_9STRA</name>
<dbReference type="InterPro" id="IPR012936">
    <property type="entry name" value="Erv_C"/>
</dbReference>
<accession>A0A7S2W0R9</accession>
<organism evidence="9">
    <name type="scientific">Rhizochromulina marina</name>
    <dbReference type="NCBI Taxonomy" id="1034831"/>
    <lineage>
        <taxon>Eukaryota</taxon>
        <taxon>Sar</taxon>
        <taxon>Stramenopiles</taxon>
        <taxon>Ochrophyta</taxon>
        <taxon>Dictyochophyceae</taxon>
        <taxon>Rhizochromulinales</taxon>
        <taxon>Rhizochromulina</taxon>
    </lineage>
</organism>
<dbReference type="EMBL" id="HBHJ01000883">
    <property type="protein sequence ID" value="CAD9660630.1"/>
    <property type="molecule type" value="Transcribed_RNA"/>
</dbReference>
<evidence type="ECO:0000259" key="8">
    <source>
        <dbReference type="Pfam" id="PF13850"/>
    </source>
</evidence>
<feature type="transmembrane region" description="Helical" evidence="6">
    <location>
        <begin position="33"/>
        <end position="54"/>
    </location>
</feature>
<dbReference type="GO" id="GO:0005783">
    <property type="term" value="C:endoplasmic reticulum"/>
    <property type="evidence" value="ECO:0007669"/>
    <property type="project" value="TreeGrafter"/>
</dbReference>
<proteinExistence type="inferred from homology"/>
<reference evidence="9" key="1">
    <citation type="submission" date="2021-01" db="EMBL/GenBank/DDBJ databases">
        <authorList>
            <person name="Corre E."/>
            <person name="Pelletier E."/>
            <person name="Niang G."/>
            <person name="Scheremetjew M."/>
            <person name="Finn R."/>
            <person name="Kale V."/>
            <person name="Holt S."/>
            <person name="Cochrane G."/>
            <person name="Meng A."/>
            <person name="Brown T."/>
            <person name="Cohen L."/>
        </authorList>
    </citation>
    <scope>NUCLEOTIDE SEQUENCE</scope>
    <source>
        <strain evidence="9">CCMP1243</strain>
    </source>
</reference>
<evidence type="ECO:0000256" key="3">
    <source>
        <dbReference type="ARBA" id="ARBA00022692"/>
    </source>
</evidence>
<evidence type="ECO:0000313" key="9">
    <source>
        <dbReference type="EMBL" id="CAD9660630.1"/>
    </source>
</evidence>
<comment type="subcellular location">
    <subcellularLocation>
        <location evidence="1">Membrane</location>
        <topology evidence="1">Multi-pass membrane protein</topology>
    </subcellularLocation>
</comment>
<evidence type="ECO:0000256" key="4">
    <source>
        <dbReference type="ARBA" id="ARBA00022989"/>
    </source>
</evidence>
<dbReference type="GO" id="GO:0016020">
    <property type="term" value="C:membrane"/>
    <property type="evidence" value="ECO:0007669"/>
    <property type="project" value="UniProtKB-SubCell"/>
</dbReference>
<dbReference type="GO" id="GO:0030134">
    <property type="term" value="C:COPII-coated ER to Golgi transport vesicle"/>
    <property type="evidence" value="ECO:0007669"/>
    <property type="project" value="TreeGrafter"/>
</dbReference>
<dbReference type="Pfam" id="PF13850">
    <property type="entry name" value="ERGIC_N"/>
    <property type="match status" value="1"/>
</dbReference>
<dbReference type="AlphaFoldDB" id="A0A7S2W0R9"/>
<evidence type="ECO:0000256" key="6">
    <source>
        <dbReference type="SAM" id="Phobius"/>
    </source>
</evidence>
<feature type="domain" description="Endoplasmic reticulum vesicle transporter N-terminal" evidence="8">
    <location>
        <begin position="12"/>
        <end position="101"/>
    </location>
</feature>
<dbReference type="InterPro" id="IPR039542">
    <property type="entry name" value="Erv_N"/>
</dbReference>
<protein>
    <recommendedName>
        <fullName evidence="10">Endoplasmic reticulum vesicle transporter C-terminal domain-containing protein</fullName>
    </recommendedName>
</protein>
<keyword evidence="5 6" id="KW-0472">Membrane</keyword>
<evidence type="ECO:0000259" key="7">
    <source>
        <dbReference type="Pfam" id="PF07970"/>
    </source>
</evidence>
<evidence type="ECO:0000256" key="1">
    <source>
        <dbReference type="ARBA" id="ARBA00004141"/>
    </source>
</evidence>
<evidence type="ECO:0000256" key="5">
    <source>
        <dbReference type="ARBA" id="ARBA00023136"/>
    </source>
</evidence>
<evidence type="ECO:0000256" key="2">
    <source>
        <dbReference type="ARBA" id="ARBA00005648"/>
    </source>
</evidence>
<feature type="domain" description="Endoplasmic reticulum vesicle transporter C-terminal" evidence="7">
    <location>
        <begin position="150"/>
        <end position="372"/>
    </location>
</feature>
<dbReference type="PANTHER" id="PTHR10984">
    <property type="entry name" value="ENDOPLASMIC RETICULUM-GOLGI INTERMEDIATE COMPARTMENT PROTEIN"/>
    <property type="match status" value="1"/>
</dbReference>
<keyword evidence="4 6" id="KW-1133">Transmembrane helix</keyword>
<dbReference type="Pfam" id="PF07970">
    <property type="entry name" value="COPIIcoated_ERV"/>
    <property type="match status" value="1"/>
</dbReference>
<sequence length="389" mass="43766">MGVGRMKVMDTLRSLDAFPKHGEEFRVRTTHGAMASVVAIVAMLYLFVSEFYYYSRVEVVDRLVVNSSHADTLKVRFDIKFHHIPCDLLSLDAMDTSGQRQEELVHNVFKRKLDAEGNKADRPERHRELGTLQHEHQLSDPGEKPACGNCYGARDDPDACCNTCEEVRIAYEDKGWAFHPDEIEQCQPAKVLSSIDPETEEGCNIFGNVELTKLSGNFHFAPGEHLQAAARSGQMSFSDLMSLTYKSFNISHDIRTLAFGNHFPGIQNPLDRQSRSVSDGSGMYQYYVKVVPTTYKFLNRRRKDLVSNQYSVTEHLRHVTPGSGRGLPGVWFFYEVSPVQATFEETRQGTLEFIASVCAILGGVFTIIGLADRVVGVAFEKLRGDELLR</sequence>
<comment type="similarity">
    <text evidence="2">Belongs to the ERGIC family.</text>
</comment>
<dbReference type="InterPro" id="IPR045888">
    <property type="entry name" value="Erv"/>
</dbReference>
<feature type="transmembrane region" description="Helical" evidence="6">
    <location>
        <begin position="353"/>
        <end position="379"/>
    </location>
</feature>
<dbReference type="PANTHER" id="PTHR10984:SF25">
    <property type="entry name" value="ENDOPLASMIC RETICULUM-GOLGI INTERMEDIATE COMPARTMENT PROTEIN 3"/>
    <property type="match status" value="1"/>
</dbReference>
<gene>
    <name evidence="9" type="ORF">RMAR1173_LOCUS582</name>
</gene>
<keyword evidence="3 6" id="KW-0812">Transmembrane</keyword>